<dbReference type="GO" id="GO:0005886">
    <property type="term" value="C:plasma membrane"/>
    <property type="evidence" value="ECO:0000318"/>
    <property type="project" value="GO_Central"/>
</dbReference>
<evidence type="ECO:0000256" key="10">
    <source>
        <dbReference type="ARBA" id="ARBA00023180"/>
    </source>
</evidence>
<sequence length="862" mass="93172">MEPARKVERKGSVRVTCPWLAAMPGGECPFKSPGVGPALHTVSVLAAASSVLLATSRKAGAAVWLTGCAPETESTGEKEVVKHPSQGVGLGGRAPREPPAMMFFFLTCLLAVFPVVSMKSPIFGPPEIDSVEGTSTSIKCYYPPTSVNRHSRKYWCRQGPKGQCTTLISSNGYVSKDYEGRANLTNFPESGTFVVNIDHLVQGDSGSYKCGVGINNRGLSFDVRLRVVPGSGVLNGTQVYAEDLGGKVSISCPFTSANLPNVKSVCKQIADKHCIRVIDSAGYKGPNYEGRAKLIIQGTTQTEFFFVIDQLQVEDDGKYVCQAGDDSSGDKSNVDLHVLKPEPELVYADLGSSVRFDCALGPEVVNVAKFLCQENKEKTCNLVANTLGQWNQAFKGRILSQNNNGVFSVDVTNLRKEDAGPYLCGANSDGQPRKSRPSQAWQLFVNEETTFPSRPSVVKGVVGGSVAVLCPYNPKEVNSVKSWCRWEDIQNSGCPPLVQSTGLVKNQYEQYNGRLVLYDEPGNGTYTVILNQLTAQDAGFYWCLTNGDIHWRSMVELKIVEGQPNLKVPKTVNVELGETVQLTCHSPCKFYSYKKFWCKWTDQGCSALPSQDEGSGQAVVNCDQNSQLINLTLKQVTKGDEGWYWCGVKEGLQYRETVAVYVAVKEKGTGSGALSSVRAAAAEDEIETSVRKVESEVVQDPRLSVDTQEKDPEDAAGGSIASADPGSSAGQGGSSKVVVSTLVPLALVLALGVLVVGVLRARHRKNVDRISIRSYRTDISMSDFENSRDFGANDNMGASPVSQETTLGGKDEFIATTENTVETEEPKKAKRSSKEEADMAYTAFLLQANNMAANIQDSPSKA</sequence>
<dbReference type="SMR" id="A0A9L0T780"/>
<evidence type="ECO:0000256" key="6">
    <source>
        <dbReference type="ARBA" id="ARBA00022729"/>
    </source>
</evidence>
<dbReference type="FunFam" id="2.60.40.10:FF:001340">
    <property type="entry name" value="Polymeric immunoglobulin receptor"/>
    <property type="match status" value="1"/>
</dbReference>
<dbReference type="Ensembl" id="ENSECAT00000128125.1">
    <property type="protein sequence ID" value="ENSECAP00000084129.1"/>
    <property type="gene ID" value="ENSECAG00000016196.4"/>
</dbReference>
<dbReference type="CDD" id="cd05716">
    <property type="entry name" value="IgV_pIgR_like"/>
    <property type="match status" value="4"/>
</dbReference>
<keyword evidence="3" id="KW-1003">Cell membrane</keyword>
<keyword evidence="21" id="KW-1267">Proteomics identification</keyword>
<dbReference type="OMA" id="IKCYYPA"/>
<dbReference type="GO" id="GO:0007165">
    <property type="term" value="P:signal transduction"/>
    <property type="evidence" value="ECO:0000318"/>
    <property type="project" value="GO_Central"/>
</dbReference>
<keyword evidence="4" id="KW-0964">Secreted</keyword>
<dbReference type="InterPro" id="IPR007110">
    <property type="entry name" value="Ig-like_dom"/>
</dbReference>
<dbReference type="Pfam" id="PF07686">
    <property type="entry name" value="V-set"/>
    <property type="match status" value="3"/>
</dbReference>
<reference evidence="19" key="3">
    <citation type="submission" date="2025-09" db="UniProtKB">
        <authorList>
            <consortium name="Ensembl"/>
        </authorList>
    </citation>
    <scope>IDENTIFICATION</scope>
    <source>
        <strain evidence="19">Thoroughbred</strain>
    </source>
</reference>
<feature type="domain" description="Ig-like" evidence="18">
    <location>
        <begin position="114"/>
        <end position="220"/>
    </location>
</feature>
<dbReference type="SMART" id="SM00409">
    <property type="entry name" value="IG"/>
    <property type="match status" value="5"/>
</dbReference>
<dbReference type="GO" id="GO:0007173">
    <property type="term" value="P:epidermal growth factor receptor signaling pathway"/>
    <property type="evidence" value="ECO:0007669"/>
    <property type="project" value="Ensembl"/>
</dbReference>
<dbReference type="InterPro" id="IPR013106">
    <property type="entry name" value="Ig_V-set"/>
</dbReference>
<evidence type="ECO:0000259" key="18">
    <source>
        <dbReference type="PROSITE" id="PS50835"/>
    </source>
</evidence>
<comment type="subunit">
    <text evidence="14">Interacts (mainly via CDR1-like domain) with dimeric IgA. Interacts (mainly via CDR2-like domain) with pentameric IgM.</text>
</comment>
<dbReference type="GO" id="GO:0001792">
    <property type="term" value="F:polymeric immunoglobulin receptor activity"/>
    <property type="evidence" value="ECO:0007669"/>
    <property type="project" value="Ensembl"/>
</dbReference>
<reference evidence="19" key="2">
    <citation type="submission" date="2025-08" db="UniProtKB">
        <authorList>
            <consortium name="Ensembl"/>
        </authorList>
    </citation>
    <scope>IDENTIFICATION</scope>
    <source>
        <strain evidence="19">Thoroughbred</strain>
    </source>
</reference>
<dbReference type="Proteomes" id="UP000002281">
    <property type="component" value="Chromosome 5"/>
</dbReference>
<dbReference type="GO" id="GO:0001790">
    <property type="term" value="F:polymeric immunoglobulin binding"/>
    <property type="evidence" value="ECO:0007669"/>
    <property type="project" value="Ensembl"/>
</dbReference>
<evidence type="ECO:0000313" key="20">
    <source>
        <dbReference type="Proteomes" id="UP000002281"/>
    </source>
</evidence>
<feature type="transmembrane region" description="Helical" evidence="17">
    <location>
        <begin position="737"/>
        <end position="759"/>
    </location>
</feature>
<evidence type="ECO:0000313" key="19">
    <source>
        <dbReference type="Ensembl" id="ENSECAP00000084129.1"/>
    </source>
</evidence>
<reference evidence="19 20" key="1">
    <citation type="journal article" date="2009" name="Science">
        <title>Genome sequence, comparative analysis, and population genetics of the domestic horse.</title>
        <authorList>
            <consortium name="Broad Institute Genome Sequencing Platform"/>
            <consortium name="Broad Institute Whole Genome Assembly Team"/>
            <person name="Wade C.M."/>
            <person name="Giulotto E."/>
            <person name="Sigurdsson S."/>
            <person name="Zoli M."/>
            <person name="Gnerre S."/>
            <person name="Imsland F."/>
            <person name="Lear T.L."/>
            <person name="Adelson D.L."/>
            <person name="Bailey E."/>
            <person name="Bellone R.R."/>
            <person name="Bloecker H."/>
            <person name="Distl O."/>
            <person name="Edgar R.C."/>
            <person name="Garber M."/>
            <person name="Leeb T."/>
            <person name="Mauceli E."/>
            <person name="MacLeod J.N."/>
            <person name="Penedo M.C.T."/>
            <person name="Raison J.M."/>
            <person name="Sharpe T."/>
            <person name="Vogel J."/>
            <person name="Andersson L."/>
            <person name="Antczak D.F."/>
            <person name="Biagi T."/>
            <person name="Binns M.M."/>
            <person name="Chowdhary B.P."/>
            <person name="Coleman S.J."/>
            <person name="Della Valle G."/>
            <person name="Fryc S."/>
            <person name="Guerin G."/>
            <person name="Hasegawa T."/>
            <person name="Hill E.W."/>
            <person name="Jurka J."/>
            <person name="Kiialainen A."/>
            <person name="Lindgren G."/>
            <person name="Liu J."/>
            <person name="Magnani E."/>
            <person name="Mickelson J.R."/>
            <person name="Murray J."/>
            <person name="Nergadze S.G."/>
            <person name="Onofrio R."/>
            <person name="Pedroni S."/>
            <person name="Piras M.F."/>
            <person name="Raudsepp T."/>
            <person name="Rocchi M."/>
            <person name="Roeed K.H."/>
            <person name="Ryder O.A."/>
            <person name="Searle S."/>
            <person name="Skow L."/>
            <person name="Swinburne J.E."/>
            <person name="Syvaenen A.C."/>
            <person name="Tozaki T."/>
            <person name="Valberg S.J."/>
            <person name="Vaudin M."/>
            <person name="White J.R."/>
            <person name="Zody M.C."/>
            <person name="Lander E.S."/>
            <person name="Lindblad-Toh K."/>
        </authorList>
    </citation>
    <scope>NUCLEOTIDE SEQUENCE [LARGE SCALE GENOMIC DNA]</scope>
    <source>
        <strain evidence="19 20">Thoroughbred</strain>
    </source>
</reference>
<evidence type="ECO:0000256" key="12">
    <source>
        <dbReference type="ARBA" id="ARBA00049599"/>
    </source>
</evidence>
<dbReference type="PROSITE" id="PS50835">
    <property type="entry name" value="IG_LIKE"/>
    <property type="match status" value="2"/>
</dbReference>
<evidence type="ECO:0007829" key="21">
    <source>
        <dbReference type="PeptideAtlas" id="A0A9L0T780"/>
    </source>
</evidence>
<dbReference type="InterPro" id="IPR050671">
    <property type="entry name" value="CD300_family_receptors"/>
</dbReference>
<comment type="subcellular location">
    <subcellularLocation>
        <location evidence="1">Cell membrane</location>
        <topology evidence="1">Single-pass type I membrane protein</topology>
    </subcellularLocation>
    <subcellularLocation>
        <location evidence="2">Secreted</location>
    </subcellularLocation>
</comment>
<dbReference type="SMART" id="SM00406">
    <property type="entry name" value="IGv"/>
    <property type="match status" value="3"/>
</dbReference>
<dbReference type="GO" id="GO:0002415">
    <property type="term" value="P:immunoglobulin transcytosis in epithelial cells mediated by polymeric immunoglobulin receptor"/>
    <property type="evidence" value="ECO:0000318"/>
    <property type="project" value="GO_Central"/>
</dbReference>
<evidence type="ECO:0000256" key="5">
    <source>
        <dbReference type="ARBA" id="ARBA00022692"/>
    </source>
</evidence>
<keyword evidence="9" id="KW-1015">Disulfide bond</keyword>
<dbReference type="PANTHER" id="PTHR11860:SF82">
    <property type="entry name" value="POLYMERIC IMMUNOGLOBULIN RECEPTOR"/>
    <property type="match status" value="1"/>
</dbReference>
<evidence type="ECO:0000256" key="13">
    <source>
        <dbReference type="ARBA" id="ARBA00049604"/>
    </source>
</evidence>
<organism evidence="19 20">
    <name type="scientific">Equus caballus</name>
    <name type="common">Horse</name>
    <dbReference type="NCBI Taxonomy" id="9796"/>
    <lineage>
        <taxon>Eukaryota</taxon>
        <taxon>Metazoa</taxon>
        <taxon>Chordata</taxon>
        <taxon>Craniata</taxon>
        <taxon>Vertebrata</taxon>
        <taxon>Euteleostomi</taxon>
        <taxon>Mammalia</taxon>
        <taxon>Eutheria</taxon>
        <taxon>Laurasiatheria</taxon>
        <taxon>Perissodactyla</taxon>
        <taxon>Equidae</taxon>
        <taxon>Equus</taxon>
    </lineage>
</organism>
<keyword evidence="8 17" id="KW-0472">Membrane</keyword>
<dbReference type="GeneTree" id="ENSGT00940000161667"/>
<evidence type="ECO:0000256" key="16">
    <source>
        <dbReference type="SAM" id="MobiDB-lite"/>
    </source>
</evidence>
<keyword evidence="5 17" id="KW-0812">Transmembrane</keyword>
<dbReference type="GO" id="GO:0004888">
    <property type="term" value="F:transmembrane signaling receptor activity"/>
    <property type="evidence" value="ECO:0000318"/>
    <property type="project" value="GO_Central"/>
</dbReference>
<keyword evidence="6" id="KW-0732">Signal</keyword>
<comment type="function">
    <text evidence="12">Mediates selective transcytosis of polymeric IgA and IgM across mucosal epithelial cells. Binds polymeric IgA and IgM at the basolateral surface of epithelial cells. The complex is then transported across the cell to be secreted at the apical surface. During this process, a cleavage occurs that separates the extracellular (known as the secretory component) from the transmembrane segment.</text>
</comment>
<dbReference type="GO" id="GO:0043113">
    <property type="term" value="P:receptor clustering"/>
    <property type="evidence" value="ECO:0007669"/>
    <property type="project" value="Ensembl"/>
</dbReference>
<dbReference type="PANTHER" id="PTHR11860">
    <property type="entry name" value="POLYMERIC-IMMUNOGLOBULIN RECEPTOR"/>
    <property type="match status" value="1"/>
</dbReference>
<evidence type="ECO:0000256" key="14">
    <source>
        <dbReference type="ARBA" id="ARBA00049678"/>
    </source>
</evidence>
<name>A0A9L0T780_HORSE</name>
<keyword evidence="7 17" id="KW-1133">Transmembrane helix</keyword>
<protein>
    <recommendedName>
        <fullName evidence="15">Polymeric immunoglobulin receptor</fullName>
    </recommendedName>
</protein>
<dbReference type="Gene3D" id="2.60.40.10">
    <property type="entry name" value="Immunoglobulins"/>
    <property type="match status" value="5"/>
</dbReference>
<evidence type="ECO:0000256" key="9">
    <source>
        <dbReference type="ARBA" id="ARBA00023157"/>
    </source>
</evidence>
<dbReference type="GO" id="GO:0071751">
    <property type="term" value="C:secretory IgA immunoglobulin complex"/>
    <property type="evidence" value="ECO:0007669"/>
    <property type="project" value="Ensembl"/>
</dbReference>
<dbReference type="InterPro" id="IPR036179">
    <property type="entry name" value="Ig-like_dom_sf"/>
</dbReference>
<keyword evidence="10" id="KW-0325">Glycoprotein</keyword>
<comment type="function">
    <text evidence="13">Through its N-linked glycans ensures anchoring of secretory IgA (sIgA) molecules to mucus lining the epithelial surface to neutralize extracellular pathogens. On its own (free form) may act as a non-specific microbial scavenger to prevent pathogen interaction with epithelial cells.</text>
</comment>
<feature type="domain" description="Ig-like" evidence="18">
    <location>
        <begin position="564"/>
        <end position="659"/>
    </location>
</feature>
<evidence type="ECO:0000256" key="1">
    <source>
        <dbReference type="ARBA" id="ARBA00004251"/>
    </source>
</evidence>
<dbReference type="InterPro" id="IPR013783">
    <property type="entry name" value="Ig-like_fold"/>
</dbReference>
<dbReference type="GO" id="GO:0043235">
    <property type="term" value="C:receptor complex"/>
    <property type="evidence" value="ECO:0007669"/>
    <property type="project" value="Ensembl"/>
</dbReference>
<dbReference type="InterPro" id="IPR003599">
    <property type="entry name" value="Ig_sub"/>
</dbReference>
<evidence type="ECO:0000256" key="7">
    <source>
        <dbReference type="ARBA" id="ARBA00022989"/>
    </source>
</evidence>
<dbReference type="GO" id="GO:0001580">
    <property type="term" value="P:detection of chemical stimulus involved in sensory perception of bitter taste"/>
    <property type="evidence" value="ECO:0007669"/>
    <property type="project" value="Ensembl"/>
</dbReference>
<dbReference type="SUPFAM" id="SSF48726">
    <property type="entry name" value="Immunoglobulin"/>
    <property type="match status" value="5"/>
</dbReference>
<proteinExistence type="evidence at protein level"/>
<evidence type="ECO:0000256" key="15">
    <source>
        <dbReference type="ARBA" id="ARBA00049745"/>
    </source>
</evidence>
<evidence type="ECO:0000256" key="4">
    <source>
        <dbReference type="ARBA" id="ARBA00022525"/>
    </source>
</evidence>
<dbReference type="AlphaFoldDB" id="A0A9L0T780"/>
<accession>A0A9L0T780</accession>
<evidence type="ECO:0000256" key="2">
    <source>
        <dbReference type="ARBA" id="ARBA00004613"/>
    </source>
</evidence>
<evidence type="ECO:0000256" key="17">
    <source>
        <dbReference type="SAM" id="Phobius"/>
    </source>
</evidence>
<evidence type="ECO:0000256" key="3">
    <source>
        <dbReference type="ARBA" id="ARBA00022475"/>
    </source>
</evidence>
<evidence type="ECO:0000256" key="8">
    <source>
        <dbReference type="ARBA" id="ARBA00023136"/>
    </source>
</evidence>
<feature type="region of interest" description="Disordered" evidence="16">
    <location>
        <begin position="690"/>
        <end position="734"/>
    </location>
</feature>
<keyword evidence="11" id="KW-0393">Immunoglobulin domain</keyword>
<keyword evidence="20" id="KW-1185">Reference proteome</keyword>
<evidence type="ECO:0000256" key="11">
    <source>
        <dbReference type="ARBA" id="ARBA00023319"/>
    </source>
</evidence>
<gene>
    <name evidence="19" type="primary">PIGR</name>
</gene>